<protein>
    <recommendedName>
        <fullName evidence="2">Potassium channel domain-containing protein</fullName>
    </recommendedName>
</protein>
<evidence type="ECO:0000256" key="1">
    <source>
        <dbReference type="SAM" id="Phobius"/>
    </source>
</evidence>
<dbReference type="Pfam" id="PF07885">
    <property type="entry name" value="Ion_trans_2"/>
    <property type="match status" value="1"/>
</dbReference>
<dbReference type="InterPro" id="IPR013099">
    <property type="entry name" value="K_chnl_dom"/>
</dbReference>
<evidence type="ECO:0000259" key="2">
    <source>
        <dbReference type="Pfam" id="PF07885"/>
    </source>
</evidence>
<feature type="transmembrane region" description="Helical" evidence="1">
    <location>
        <begin position="142"/>
        <end position="161"/>
    </location>
</feature>
<feature type="transmembrane region" description="Helical" evidence="1">
    <location>
        <begin position="45"/>
        <end position="63"/>
    </location>
</feature>
<organism evidence="3 4">
    <name type="scientific">Paraburkholderia caffeinitolerans</name>
    <dbReference type="NCBI Taxonomy" id="1723730"/>
    <lineage>
        <taxon>Bacteria</taxon>
        <taxon>Pseudomonadati</taxon>
        <taxon>Pseudomonadota</taxon>
        <taxon>Betaproteobacteria</taxon>
        <taxon>Burkholderiales</taxon>
        <taxon>Burkholderiaceae</taxon>
        <taxon>Paraburkholderia</taxon>
    </lineage>
</organism>
<dbReference type="Proteomes" id="UP000494119">
    <property type="component" value="Unassembled WGS sequence"/>
</dbReference>
<sequence length="210" mass="22953">MVLMLFIVAVPFIEPTAIGRFAISVASTLIIVAAVASVGRSTLPFTIAVVLAVPALAFQWLALSGADPGALVKSLCFDALLYAATIVYLLRYVFQREVMTADKLFGAASAYLLIGFFWAYLYSLVDYFYKDSFFLFGSRTSATFYDLVYFSFTVLTSTGFGDITPFSRPARGICVVEQIVGALFVAILIARLAGVYPPQNRQRPDRTNGN</sequence>
<keyword evidence="4" id="KW-1185">Reference proteome</keyword>
<proteinExistence type="predicted"/>
<feature type="transmembrane region" description="Helical" evidence="1">
    <location>
        <begin position="104"/>
        <end position="122"/>
    </location>
</feature>
<keyword evidence="1" id="KW-1133">Transmembrane helix</keyword>
<keyword evidence="1" id="KW-0812">Transmembrane</keyword>
<reference evidence="3 4" key="1">
    <citation type="submission" date="2020-04" db="EMBL/GenBank/DDBJ databases">
        <authorList>
            <person name="De Canck E."/>
        </authorList>
    </citation>
    <scope>NUCLEOTIDE SEQUENCE [LARGE SCALE GENOMIC DNA]</scope>
    <source>
        <strain evidence="3 4">LMG 28688</strain>
    </source>
</reference>
<evidence type="ECO:0000313" key="4">
    <source>
        <dbReference type="Proteomes" id="UP000494119"/>
    </source>
</evidence>
<feature type="transmembrane region" description="Helical" evidence="1">
    <location>
        <begin position="173"/>
        <end position="196"/>
    </location>
</feature>
<feature type="transmembrane region" description="Helical" evidence="1">
    <location>
        <begin position="20"/>
        <end position="38"/>
    </location>
</feature>
<feature type="transmembrane region" description="Helical" evidence="1">
    <location>
        <begin position="69"/>
        <end position="92"/>
    </location>
</feature>
<name>A0A6J5FYL2_9BURK</name>
<dbReference type="EMBL" id="CADIKL010000010">
    <property type="protein sequence ID" value="CAB3787592.1"/>
    <property type="molecule type" value="Genomic_DNA"/>
</dbReference>
<evidence type="ECO:0000313" key="3">
    <source>
        <dbReference type="EMBL" id="CAB3787592.1"/>
    </source>
</evidence>
<gene>
    <name evidence="3" type="ORF">LMG28688_02499</name>
</gene>
<dbReference type="RefSeq" id="WP_227875458.1">
    <property type="nucleotide sequence ID" value="NZ_CADIKL010000010.1"/>
</dbReference>
<accession>A0A6J5FYL2</accession>
<keyword evidence="1" id="KW-0472">Membrane</keyword>
<dbReference type="SUPFAM" id="SSF81324">
    <property type="entry name" value="Voltage-gated potassium channels"/>
    <property type="match status" value="1"/>
</dbReference>
<dbReference type="Gene3D" id="1.10.287.70">
    <property type="match status" value="1"/>
</dbReference>
<dbReference type="AlphaFoldDB" id="A0A6J5FYL2"/>
<feature type="domain" description="Potassium channel" evidence="2">
    <location>
        <begin position="128"/>
        <end position="193"/>
    </location>
</feature>